<feature type="domain" description="RanBP2-type" evidence="10">
    <location>
        <begin position="1755"/>
        <end position="1784"/>
    </location>
</feature>
<feature type="domain" description="RanBD1" evidence="9">
    <location>
        <begin position="1895"/>
        <end position="2027"/>
    </location>
</feature>
<evidence type="ECO:0000313" key="11">
    <source>
        <dbReference type="EMBL" id="KAK4873399.1"/>
    </source>
</evidence>
<accession>A0AAN7NZ59</accession>
<dbReference type="InterPro" id="IPR001876">
    <property type="entry name" value="Znf_RanBP2"/>
</dbReference>
<feature type="coiled-coil region" evidence="7">
    <location>
        <begin position="890"/>
        <end position="942"/>
    </location>
</feature>
<keyword evidence="7" id="KW-0175">Coiled coil</keyword>
<dbReference type="PROSITE" id="PS50293">
    <property type="entry name" value="TPR_REGION"/>
    <property type="match status" value="1"/>
</dbReference>
<dbReference type="SMART" id="SM00547">
    <property type="entry name" value="ZnF_RBZ"/>
    <property type="match status" value="3"/>
</dbReference>
<dbReference type="GO" id="GO:0008270">
    <property type="term" value="F:zinc ion binding"/>
    <property type="evidence" value="ECO:0007669"/>
    <property type="project" value="UniProtKB-KW"/>
</dbReference>
<dbReference type="PANTHER" id="PTHR23138">
    <property type="entry name" value="RAN BINDING PROTEIN"/>
    <property type="match status" value="1"/>
</dbReference>
<keyword evidence="3 5" id="KW-0863">Zinc-finger</keyword>
<evidence type="ECO:0000256" key="5">
    <source>
        <dbReference type="PROSITE-ProRule" id="PRU00322"/>
    </source>
</evidence>
<organism evidence="11 12">
    <name type="scientific">Aquatica leii</name>
    <dbReference type="NCBI Taxonomy" id="1421715"/>
    <lineage>
        <taxon>Eukaryota</taxon>
        <taxon>Metazoa</taxon>
        <taxon>Ecdysozoa</taxon>
        <taxon>Arthropoda</taxon>
        <taxon>Hexapoda</taxon>
        <taxon>Insecta</taxon>
        <taxon>Pterygota</taxon>
        <taxon>Neoptera</taxon>
        <taxon>Endopterygota</taxon>
        <taxon>Coleoptera</taxon>
        <taxon>Polyphaga</taxon>
        <taxon>Elateriformia</taxon>
        <taxon>Elateroidea</taxon>
        <taxon>Lampyridae</taxon>
        <taxon>Luciolinae</taxon>
        <taxon>Aquatica</taxon>
    </lineage>
</organism>
<dbReference type="Pfam" id="PF00641">
    <property type="entry name" value="Zn_ribbon_RanBP"/>
    <property type="match status" value="3"/>
</dbReference>
<dbReference type="Gene3D" id="4.10.1060.10">
    <property type="entry name" value="Zinc finger, RanBP2-type"/>
    <property type="match status" value="3"/>
</dbReference>
<dbReference type="Pfam" id="PF00638">
    <property type="entry name" value="Ran_BP1"/>
    <property type="match status" value="4"/>
</dbReference>
<comment type="caution">
    <text evidence="11">The sequence shown here is derived from an EMBL/GenBank/DDBJ whole genome shotgun (WGS) entry which is preliminary data.</text>
</comment>
<evidence type="ECO:0008006" key="13">
    <source>
        <dbReference type="Google" id="ProtNLM"/>
    </source>
</evidence>
<keyword evidence="2" id="KW-0479">Metal-binding</keyword>
<feature type="compositionally biased region" description="Polar residues" evidence="8">
    <location>
        <begin position="1187"/>
        <end position="1203"/>
    </location>
</feature>
<feature type="region of interest" description="Disordered" evidence="8">
    <location>
        <begin position="2405"/>
        <end position="2429"/>
    </location>
</feature>
<feature type="domain" description="RanBD1" evidence="9">
    <location>
        <begin position="2434"/>
        <end position="2568"/>
    </location>
</feature>
<feature type="compositionally biased region" description="Basic and acidic residues" evidence="8">
    <location>
        <begin position="2582"/>
        <end position="2595"/>
    </location>
</feature>
<keyword evidence="12" id="KW-1185">Reference proteome</keyword>
<keyword evidence="4" id="KW-0862">Zinc</keyword>
<proteinExistence type="predicted"/>
<name>A0AAN7NZ59_9COLE</name>
<dbReference type="EMBL" id="JARPUR010000007">
    <property type="protein sequence ID" value="KAK4873399.1"/>
    <property type="molecule type" value="Genomic_DNA"/>
</dbReference>
<dbReference type="InterPro" id="IPR045255">
    <property type="entry name" value="RanBP1-like"/>
</dbReference>
<dbReference type="SUPFAM" id="SSF90209">
    <property type="entry name" value="Ran binding protein zinc finger-like"/>
    <property type="match status" value="3"/>
</dbReference>
<evidence type="ECO:0000256" key="7">
    <source>
        <dbReference type="SAM" id="Coils"/>
    </source>
</evidence>
<evidence type="ECO:0000256" key="1">
    <source>
        <dbReference type="ARBA" id="ARBA00022553"/>
    </source>
</evidence>
<dbReference type="FunFam" id="4.10.1060.10:FF:000003">
    <property type="entry name" value="E3 SUMO-protein ligase RanBP2"/>
    <property type="match status" value="1"/>
</dbReference>
<dbReference type="Gene3D" id="2.30.29.30">
    <property type="entry name" value="Pleckstrin-homology domain (PH domain)/Phosphotyrosine-binding domain (PTB)"/>
    <property type="match status" value="5"/>
</dbReference>
<feature type="compositionally biased region" description="Polar residues" evidence="8">
    <location>
        <begin position="2031"/>
        <end position="2040"/>
    </location>
</feature>
<evidence type="ECO:0000256" key="2">
    <source>
        <dbReference type="ARBA" id="ARBA00022723"/>
    </source>
</evidence>
<feature type="domain" description="RanBP2-type" evidence="10">
    <location>
        <begin position="1620"/>
        <end position="1649"/>
    </location>
</feature>
<dbReference type="PROSITE" id="PS01358">
    <property type="entry name" value="ZF_RANBP2_1"/>
    <property type="match status" value="3"/>
</dbReference>
<feature type="domain" description="RanBP2-type" evidence="10">
    <location>
        <begin position="1708"/>
        <end position="1737"/>
    </location>
</feature>
<dbReference type="InterPro" id="IPR011993">
    <property type="entry name" value="PH-like_dom_sf"/>
</dbReference>
<dbReference type="PROSITE" id="PS50196">
    <property type="entry name" value="RANBD1"/>
    <property type="match status" value="4"/>
</dbReference>
<dbReference type="GO" id="GO:0005096">
    <property type="term" value="F:GTPase activator activity"/>
    <property type="evidence" value="ECO:0007669"/>
    <property type="project" value="TreeGrafter"/>
</dbReference>
<feature type="compositionally biased region" description="Basic and acidic residues" evidence="8">
    <location>
        <begin position="2271"/>
        <end position="2291"/>
    </location>
</feature>
<dbReference type="FunFam" id="1.25.40.10:FF:000582">
    <property type="entry name" value="E3 SUMO-protein ligase RanBP2"/>
    <property type="match status" value="1"/>
</dbReference>
<evidence type="ECO:0000313" key="12">
    <source>
        <dbReference type="Proteomes" id="UP001353858"/>
    </source>
</evidence>
<sequence length="2738" mass="309366">MFNTKLEVDKHVETCLKNINNDTERNLRCFAFARLYFKVGDYEQARRYVSNYLIAKPLSAEALSFLGKALEKQGKVEAAVDAYRRSLDVDPKQNSLLLKVCDLLCSDAIPIDIPSLQYYCEKAQKFDPQNPIVYNLKERLVAAKSQDPNDVLKLLLTELESRSTDVQLRVRLLWHLLQNNQVKEAYKHASDIEWKSIPIFFNSLSWYEVMSEVLLRYQRENVTVSNLTWEFWMLFVTVLDKLAALTLDEHFNNVKSSSEYTAAVFNLDQTLTIAAKSVSDCTERPLVQEFLSHYRAQLCFHLSTLLFKQAKSDLIKYKDALNMSLPLLFIAFHTQPVELNCLWLDHSPEIYRLQVQKWHREASFRCSQVGHILLSAAKDRKIVIMEKFAQHSSGLWREQLFKKLFITRDEQHKMKSSYFVTCQQFVDIPSQLPDVTDMIKYDEYAQSMHPDSLHNLVWICMNKKLSTFKCTVFEGLQYSVKNLNSCSAESLNVLDIESFVYLTALSAHGRDDNKMYYNGDKPPLIPASITDQLGTLNQAKWFKAAYKVYKNMYGGNLSEMRLNLIKGIEIVRCVGNHGIDVKLLVTLANTFMERAKKLTKQSEIEFNDARAELYWKAALPILEKLQKNQAVSYGINRLFDYKHKDLSQFEISKYIDDARLFNGIQLMKKKEFEKALHIFDGLKNPYATYYQAQIYKTMAEEQLNQNKENVTSEMRSQHVILLSRSRDCLYLTLDRLRDPSVDRKHPLNKQLGSDIEKIERLLSRIDSDIYVRNDCDGLSDENVSSAGSIGDHANNFYSSSLYPNESLTPHLDKTTYSSRYRLELPNRREARPSPERLDAQLRQMQASRDATLSHIMEQNRLMVDSHRSLMEEFRWLKEAVGNVTTSVSDLQNIKDSISELKNVVEDLQSMRNVTDLLQEMKKEIAELKKDQAKSKNQLSEEDLYVLDDEYTGDYGINANATGFNTNNLYPHYQGRLPLTYPPALYPGMYPVYPYAGLGLPQGSLPFAQDSQIPEYPQLKPPPGLTQPTYGQHLPQAKPSWDVTHHNLAQINLMQPVIVPQLQPPSTQTNIFRDTTATASAFSGSVSSNIFSSVTTTLSSTEAPVNVVITTSDPLPKTTVTTTQVLSVTIPPQHLKGNVSKTTQAHNYQIPLPATYSNLLNTTPTIINQPSPVSLGLQIEKSLNQSFNANTSDTNKAKLSSSATEETDPCPNFKPIIPLPDEVPVKTGEENESVIFSNRAKLFRFVNTEWKERGIGVLKILEDKDTKKIRILMRRDEIHKICANHFITKDMNVRRLDAKPNLIWAANDYSDQQFVIEKFCARFKNEEIANEFLAAVEQCKKKLPEIVIPVEKTKLEKTDNPEPQDKSPSLGGFIFTSTPTFKPKEAATPVKDAVTAEPIKNNSPFASFTFGAKTSTPANKLFPSHEEKDTGFEPTAEFKPVVPLPDLIDVKTGEENAEILFECHAKLLKYDTPSKEWKECGVGIMKLLKERTIRLVMRRDQVLKVCCNHQLLKKMQFAKMPKHSKAFSWCAQDFSDGSLQTEIFTIRFKSEEQADAFSKAVTSAQLLLDENNVVKSDEKVAILEIKDDTETEAKGKEDKKVKGEPAEAVKVIGFGDKFKPKAGSWKCKVCFIHNEGKDQLCVACETPKNTTPKKTPEPVFSFGVPSPVSSSPAIDKSQFSFGTPSSTAASTSFVFAQKPVSWGDAFKAKEGSWECPNCYLRNDGDLNKCQACQHAKDPEKKVEPPFSSCFDKFKPKEGSWECKSCLIRNDADKVYCIACDNPKDDTVPKKENTLGTGGVQFKFGIPSVVATTSSTSFSFTTPAATSFSFGSNTSTSVTEIKFGIPSTDESKDRFVFGSPQQHAFEFTPRSPRRHSSGCQGEEESDSFVEDDGDHIYFKPVVSLPDKIDVKTGEESEQVLYCHRAKLFRFVDGEWKERGIGDLKILLNSAAKKLRVLMRREQVLKICLNHSLTEKIEYMPKDDKTWLFTAPDYSEGEINHWQFCVRFKTPEVAQEFKKAVEDALKTYSSASTDASKSDNAVSENEVEFMSETQVTPEEEQEAIRLKLPPKFMSYRQLPDCSCDICKEDDVILKELLKKSNSNDVATSNDKFIFGKPSTPITAAPTTPNSKFILAKPKLFLSPESPKTETNAFKTFSFSLKTETETTTTPAVTTTTSSTLSTPKFPFGSISFTSPSTSGGSIFNDIKPKNIFGTTENIFGGNEITDATKNTFTAPQPTESKQDESSLTFVKKFEVKPFTKIDLEAPDFASLAKKSEKATEKKIHSSDKGKETGKESGSNNEYRYQPIVPLPQAAVASTEDKSKSKNNLEDLLKTKNLFNTNFSLTSQAKGDQVDPKKESMLTCDSDLTFTNVSNSAPNIPVFGKKFEEGDNPFAHLGSGAPVFASLAKHTQKKKEKASSDHEGDDSGNEVADNYDPHYEPIVPLPDAIVVSTGEENEVPVFNERAKLYRYDDKEWKERGVGQMKILHHSENGTYRFILRREQVHKVVLNMLITPNLELQPMATSDRAWLWGGYNHLDEGAQLEKLAAKFKSIEQANTFQKVVEAAIVSVKEHRDKNLPSTIQNFDARDASDDHSAGRDDEVDEEEDEEDCEEEEEERAVLFMKPCQLLEENESGQWNDLASGDIIIYYDPDICVSRIYMCDESGTEISNTTIGADTEMMIEDNACVWKAMEWADGNPRWHSLKAVFSTYQDAEEFHCRYVESLQFAQESEIVDQLFTEGGE</sequence>
<evidence type="ECO:0000256" key="4">
    <source>
        <dbReference type="ARBA" id="ARBA00022833"/>
    </source>
</evidence>
<dbReference type="Pfam" id="PF13432">
    <property type="entry name" value="TPR_16"/>
    <property type="match status" value="1"/>
</dbReference>
<dbReference type="PROSITE" id="PS50199">
    <property type="entry name" value="ZF_RANBP2_2"/>
    <property type="match status" value="3"/>
</dbReference>
<dbReference type="PANTHER" id="PTHR23138:SF87">
    <property type="entry name" value="E3 SUMO-PROTEIN LIGASE RANBP2"/>
    <property type="match status" value="1"/>
</dbReference>
<evidence type="ECO:0000256" key="3">
    <source>
        <dbReference type="ARBA" id="ARBA00022771"/>
    </source>
</evidence>
<evidence type="ECO:0000256" key="6">
    <source>
        <dbReference type="PROSITE-ProRule" id="PRU00339"/>
    </source>
</evidence>
<keyword evidence="1" id="KW-0597">Phosphoprotein</keyword>
<dbReference type="InterPro" id="IPR019734">
    <property type="entry name" value="TPR_rpt"/>
</dbReference>
<feature type="region of interest" description="Disordered" evidence="8">
    <location>
        <begin position="2031"/>
        <end position="2057"/>
    </location>
</feature>
<evidence type="ECO:0000259" key="9">
    <source>
        <dbReference type="PROSITE" id="PS50196"/>
    </source>
</evidence>
<feature type="region of interest" description="Disordered" evidence="8">
    <location>
        <begin position="1187"/>
        <end position="1215"/>
    </location>
</feature>
<dbReference type="FunFam" id="2.30.29.30:FF:000018">
    <property type="entry name" value="E3 SUMO-protein ligase RanBP2"/>
    <property type="match status" value="3"/>
</dbReference>
<feature type="domain" description="RanBD1" evidence="9">
    <location>
        <begin position="1211"/>
        <end position="1344"/>
    </location>
</feature>
<dbReference type="SMART" id="SM00160">
    <property type="entry name" value="RanBD"/>
    <property type="match status" value="4"/>
</dbReference>
<dbReference type="GO" id="GO:0005737">
    <property type="term" value="C:cytoplasm"/>
    <property type="evidence" value="ECO:0007669"/>
    <property type="project" value="TreeGrafter"/>
</dbReference>
<protein>
    <recommendedName>
        <fullName evidence="13">E3 SUMO-protein ligase RanBP2</fullName>
    </recommendedName>
</protein>
<dbReference type="SUPFAM" id="SSF48452">
    <property type="entry name" value="TPR-like"/>
    <property type="match status" value="1"/>
</dbReference>
<dbReference type="Gene3D" id="1.25.40.10">
    <property type="entry name" value="Tetratricopeptide repeat domain"/>
    <property type="match status" value="1"/>
</dbReference>
<dbReference type="InterPro" id="IPR000156">
    <property type="entry name" value="Ran_bind_dom"/>
</dbReference>
<dbReference type="GO" id="GO:0005643">
    <property type="term" value="C:nuclear pore"/>
    <property type="evidence" value="ECO:0007669"/>
    <property type="project" value="TreeGrafter"/>
</dbReference>
<keyword evidence="6" id="KW-0802">TPR repeat</keyword>
<dbReference type="Proteomes" id="UP001353858">
    <property type="component" value="Unassembled WGS sequence"/>
</dbReference>
<reference evidence="12" key="1">
    <citation type="submission" date="2023-01" db="EMBL/GenBank/DDBJ databases">
        <title>Key to firefly adult light organ development and bioluminescence: homeobox transcription factors regulate luciferase expression and transportation to peroxisome.</title>
        <authorList>
            <person name="Fu X."/>
        </authorList>
    </citation>
    <scope>NUCLEOTIDE SEQUENCE [LARGE SCALE GENOMIC DNA]</scope>
</reference>
<dbReference type="PROSITE" id="PS50005">
    <property type="entry name" value="TPR"/>
    <property type="match status" value="1"/>
</dbReference>
<feature type="compositionally biased region" description="Acidic residues" evidence="8">
    <location>
        <begin position="2596"/>
        <end position="2612"/>
    </location>
</feature>
<dbReference type="CDD" id="cd00835">
    <property type="entry name" value="RanBD_family"/>
    <property type="match status" value="1"/>
</dbReference>
<feature type="region of interest" description="Disordered" evidence="8">
    <location>
        <begin position="2271"/>
        <end position="2302"/>
    </location>
</feature>
<feature type="repeat" description="TPR" evidence="6">
    <location>
        <begin position="60"/>
        <end position="93"/>
    </location>
</feature>
<feature type="region of interest" description="Disordered" evidence="8">
    <location>
        <begin position="2575"/>
        <end position="2612"/>
    </location>
</feature>
<dbReference type="SUPFAM" id="SSF50729">
    <property type="entry name" value="PH domain-like"/>
    <property type="match status" value="5"/>
</dbReference>
<dbReference type="InterPro" id="IPR011990">
    <property type="entry name" value="TPR-like_helical_dom_sf"/>
</dbReference>
<feature type="region of interest" description="Disordered" evidence="8">
    <location>
        <begin position="1864"/>
        <end position="1883"/>
    </location>
</feature>
<evidence type="ECO:0000259" key="10">
    <source>
        <dbReference type="PROSITE" id="PS50199"/>
    </source>
</evidence>
<gene>
    <name evidence="11" type="ORF">RN001_015428</name>
</gene>
<evidence type="ECO:0000256" key="8">
    <source>
        <dbReference type="SAM" id="MobiDB-lite"/>
    </source>
</evidence>
<dbReference type="SMART" id="SM00028">
    <property type="entry name" value="TPR"/>
    <property type="match status" value="1"/>
</dbReference>
<dbReference type="InterPro" id="IPR036443">
    <property type="entry name" value="Znf_RanBP2_sf"/>
</dbReference>
<feature type="domain" description="RanBD1" evidence="9">
    <location>
        <begin position="1436"/>
        <end position="1569"/>
    </location>
</feature>